<comment type="caution">
    <text evidence="2">The sequence shown here is derived from an EMBL/GenBank/DDBJ whole genome shotgun (WGS) entry which is preliminary data.</text>
</comment>
<dbReference type="InterPro" id="IPR029058">
    <property type="entry name" value="AB_hydrolase_fold"/>
</dbReference>
<feature type="domain" description="AB hydrolase-1" evidence="1">
    <location>
        <begin position="10"/>
        <end position="227"/>
    </location>
</feature>
<dbReference type="Gene3D" id="3.40.50.1820">
    <property type="entry name" value="alpha/beta hydrolase"/>
    <property type="match status" value="1"/>
</dbReference>
<evidence type="ECO:0000313" key="3">
    <source>
        <dbReference type="Proteomes" id="UP001589896"/>
    </source>
</evidence>
<gene>
    <name evidence="2" type="ORF">ACFFGH_25620</name>
</gene>
<name>A0ABV6RZA1_9GAMM</name>
<dbReference type="PANTHER" id="PTHR37017">
    <property type="entry name" value="AB HYDROLASE-1 DOMAIN-CONTAINING PROTEIN-RELATED"/>
    <property type="match status" value="1"/>
</dbReference>
<proteinExistence type="predicted"/>
<dbReference type="RefSeq" id="WP_386673639.1">
    <property type="nucleotide sequence ID" value="NZ_JBHLTG010000007.1"/>
</dbReference>
<evidence type="ECO:0000259" key="1">
    <source>
        <dbReference type="Pfam" id="PF12697"/>
    </source>
</evidence>
<dbReference type="SUPFAM" id="SSF53474">
    <property type="entry name" value="alpha/beta-Hydrolases"/>
    <property type="match status" value="1"/>
</dbReference>
<sequence>MNSSAKPIAVLVHGAYADSSSFDDVIVGLQARGYRAFAIANPLRSVAADSDYTKRVLAKLDGPLVLVGHSWGGMVISQAAVGNPNVTALVYLAGFAPESGESAADLSGRFPGSSLAETLVAHPLADGSNDTYIAPEKYHQQFAGDLSEEKAAVMAVTQRPITDRALGEPASGDTQAWTNLPSYFLFGDQDRNIPVAAHRFMAERAGAKRVEEVAGASHVVGMSHPDLAVSVIVDALEAGDRG</sequence>
<protein>
    <submittedName>
        <fullName evidence="2">Alpha/beta fold hydrolase</fullName>
    </submittedName>
</protein>
<reference evidence="2 3" key="1">
    <citation type="submission" date="2024-09" db="EMBL/GenBank/DDBJ databases">
        <authorList>
            <person name="Sun Q."/>
            <person name="Mori K."/>
        </authorList>
    </citation>
    <scope>NUCLEOTIDE SEQUENCE [LARGE SCALE GENOMIC DNA]</scope>
    <source>
        <strain evidence="2 3">KCTC 23076</strain>
    </source>
</reference>
<accession>A0ABV6RZA1</accession>
<dbReference type="InterPro" id="IPR000073">
    <property type="entry name" value="AB_hydrolase_1"/>
</dbReference>
<dbReference type="Pfam" id="PF12697">
    <property type="entry name" value="Abhydrolase_6"/>
    <property type="match status" value="1"/>
</dbReference>
<dbReference type="PANTHER" id="PTHR37017:SF11">
    <property type="entry name" value="ESTERASE_LIPASE_THIOESTERASE DOMAIN-CONTAINING PROTEIN"/>
    <property type="match status" value="1"/>
</dbReference>
<dbReference type="InterPro" id="IPR052897">
    <property type="entry name" value="Sec-Metab_Biosynth_Hydrolase"/>
</dbReference>
<dbReference type="GO" id="GO:0016787">
    <property type="term" value="F:hydrolase activity"/>
    <property type="evidence" value="ECO:0007669"/>
    <property type="project" value="UniProtKB-KW"/>
</dbReference>
<keyword evidence="2" id="KW-0378">Hydrolase</keyword>
<dbReference type="Proteomes" id="UP001589896">
    <property type="component" value="Unassembled WGS sequence"/>
</dbReference>
<dbReference type="EMBL" id="JBHLTG010000007">
    <property type="protein sequence ID" value="MFC0681223.1"/>
    <property type="molecule type" value="Genomic_DNA"/>
</dbReference>
<keyword evidence="3" id="KW-1185">Reference proteome</keyword>
<organism evidence="2 3">
    <name type="scientific">Lysobacter korlensis</name>
    <dbReference type="NCBI Taxonomy" id="553636"/>
    <lineage>
        <taxon>Bacteria</taxon>
        <taxon>Pseudomonadati</taxon>
        <taxon>Pseudomonadota</taxon>
        <taxon>Gammaproteobacteria</taxon>
        <taxon>Lysobacterales</taxon>
        <taxon>Lysobacteraceae</taxon>
        <taxon>Lysobacter</taxon>
    </lineage>
</organism>
<evidence type="ECO:0000313" key="2">
    <source>
        <dbReference type="EMBL" id="MFC0681223.1"/>
    </source>
</evidence>